<feature type="compositionally biased region" description="Polar residues" evidence="1">
    <location>
        <begin position="1"/>
        <end position="21"/>
    </location>
</feature>
<comment type="caution">
    <text evidence="3">The sequence shown here is derived from an EMBL/GenBank/DDBJ whole genome shotgun (WGS) entry which is preliminary data.</text>
</comment>
<dbReference type="InterPro" id="IPR035890">
    <property type="entry name" value="Anti-sigma-28_factor_FlgM_sf"/>
</dbReference>
<dbReference type="AlphaFoldDB" id="A0A1B7HM37"/>
<feature type="region of interest" description="Disordered" evidence="1">
    <location>
        <begin position="1"/>
        <end position="34"/>
    </location>
</feature>
<evidence type="ECO:0000256" key="1">
    <source>
        <dbReference type="SAM" id="MobiDB-lite"/>
    </source>
</evidence>
<dbReference type="RefSeq" id="WP_064555137.1">
    <property type="nucleotide sequence ID" value="NZ_LXEO01000037.1"/>
</dbReference>
<gene>
    <name evidence="3" type="ORF">M979_2531</name>
</gene>
<evidence type="ECO:0000313" key="4">
    <source>
        <dbReference type="Proteomes" id="UP000078286"/>
    </source>
</evidence>
<reference evidence="3 4" key="1">
    <citation type="submission" date="2016-04" db="EMBL/GenBank/DDBJ databases">
        <title>ATOL: Assembling a taxonomically balanced genome-scale reconstruction of the evolutionary history of the Enterobacteriaceae.</title>
        <authorList>
            <person name="Plunkett G.III."/>
            <person name="Neeno-Eckwall E.C."/>
            <person name="Glasner J.D."/>
            <person name="Perna N.T."/>
        </authorList>
    </citation>
    <scope>NUCLEOTIDE SEQUENCE [LARGE SCALE GENOMIC DNA]</scope>
    <source>
        <strain evidence="3 4">ATCC 51607</strain>
    </source>
</reference>
<feature type="domain" description="Anti-sigma-28 factor FlgM C-terminal" evidence="2">
    <location>
        <begin position="46"/>
        <end position="81"/>
    </location>
</feature>
<proteinExistence type="predicted"/>
<dbReference type="SUPFAM" id="SSF101498">
    <property type="entry name" value="Anti-sigma factor FlgM"/>
    <property type="match status" value="1"/>
</dbReference>
<name>A0A1B7HM37_9ENTR</name>
<accession>A0A1B7HM37</accession>
<keyword evidence="4" id="KW-1185">Reference proteome</keyword>
<organism evidence="3 4">
    <name type="scientific">Buttiauxella noackiae ATCC 51607</name>
    <dbReference type="NCBI Taxonomy" id="1354255"/>
    <lineage>
        <taxon>Bacteria</taxon>
        <taxon>Pseudomonadati</taxon>
        <taxon>Pseudomonadota</taxon>
        <taxon>Gammaproteobacteria</taxon>
        <taxon>Enterobacterales</taxon>
        <taxon>Enterobacteriaceae</taxon>
        <taxon>Buttiauxella</taxon>
    </lineage>
</organism>
<protein>
    <recommendedName>
        <fullName evidence="2">Anti-sigma-28 factor FlgM C-terminal domain-containing protein</fullName>
    </recommendedName>
</protein>
<dbReference type="EMBL" id="LXEO01000037">
    <property type="protein sequence ID" value="OAT16712.1"/>
    <property type="molecule type" value="Genomic_DNA"/>
</dbReference>
<evidence type="ECO:0000313" key="3">
    <source>
        <dbReference type="EMBL" id="OAT16712.1"/>
    </source>
</evidence>
<evidence type="ECO:0000259" key="2">
    <source>
        <dbReference type="Pfam" id="PF04316"/>
    </source>
</evidence>
<dbReference type="Proteomes" id="UP000078286">
    <property type="component" value="Unassembled WGS sequence"/>
</dbReference>
<dbReference type="Pfam" id="PF04316">
    <property type="entry name" value="FlgM"/>
    <property type="match status" value="1"/>
</dbReference>
<dbReference type="PATRIC" id="fig|1354255.3.peg.2607"/>
<sequence>MKINQNHYSQIQPTQNSQATKELSETKASAPLRSTPIAAVDPVLGDAQKALQNLPEVDMARVTEMKQAISSGQLHVNLDDLTLSIQKYFQR</sequence>
<dbReference type="InterPro" id="IPR031316">
    <property type="entry name" value="FlgM_C"/>
</dbReference>